<proteinExistence type="predicted"/>
<name>A0A4Y2M3X6_ARAVE</name>
<comment type="caution">
    <text evidence="2">The sequence shown here is derived from an EMBL/GenBank/DDBJ whole genome shotgun (WGS) entry which is preliminary data.</text>
</comment>
<gene>
    <name evidence="2" type="ORF">AVEN_76305_1</name>
</gene>
<organism evidence="2 3">
    <name type="scientific">Araneus ventricosus</name>
    <name type="common">Orbweaver spider</name>
    <name type="synonym">Epeira ventricosa</name>
    <dbReference type="NCBI Taxonomy" id="182803"/>
    <lineage>
        <taxon>Eukaryota</taxon>
        <taxon>Metazoa</taxon>
        <taxon>Ecdysozoa</taxon>
        <taxon>Arthropoda</taxon>
        <taxon>Chelicerata</taxon>
        <taxon>Arachnida</taxon>
        <taxon>Araneae</taxon>
        <taxon>Araneomorphae</taxon>
        <taxon>Entelegynae</taxon>
        <taxon>Araneoidea</taxon>
        <taxon>Araneidae</taxon>
        <taxon>Araneus</taxon>
    </lineage>
</organism>
<reference evidence="2 3" key="1">
    <citation type="journal article" date="2019" name="Sci. Rep.">
        <title>Orb-weaving spider Araneus ventricosus genome elucidates the spidroin gene catalogue.</title>
        <authorList>
            <person name="Kono N."/>
            <person name="Nakamura H."/>
            <person name="Ohtoshi R."/>
            <person name="Moran D.A.P."/>
            <person name="Shinohara A."/>
            <person name="Yoshida Y."/>
            <person name="Fujiwara M."/>
            <person name="Mori M."/>
            <person name="Tomita M."/>
            <person name="Arakawa K."/>
        </authorList>
    </citation>
    <scope>NUCLEOTIDE SEQUENCE [LARGE SCALE GENOMIC DNA]</scope>
</reference>
<accession>A0A4Y2M3X6</accession>
<protein>
    <submittedName>
        <fullName evidence="2">Uncharacterized protein</fullName>
    </submittedName>
</protein>
<dbReference type="Proteomes" id="UP000499080">
    <property type="component" value="Unassembled WGS sequence"/>
</dbReference>
<evidence type="ECO:0000313" key="2">
    <source>
        <dbReference type="EMBL" id="GBN21429.1"/>
    </source>
</evidence>
<evidence type="ECO:0000313" key="3">
    <source>
        <dbReference type="Proteomes" id="UP000499080"/>
    </source>
</evidence>
<feature type="compositionally biased region" description="Low complexity" evidence="1">
    <location>
        <begin position="74"/>
        <end position="90"/>
    </location>
</feature>
<dbReference type="EMBL" id="BGPR01006732">
    <property type="protein sequence ID" value="GBN21429.1"/>
    <property type="molecule type" value="Genomic_DNA"/>
</dbReference>
<evidence type="ECO:0000256" key="1">
    <source>
        <dbReference type="SAM" id="MobiDB-lite"/>
    </source>
</evidence>
<sequence length="90" mass="10263">MLILLQERKFNEGFNGSQANETRPDRFHFKFGHFGDKTKLLENAEIIILSRLGAEISRTFEIRPCDITSCDNGSSSSQSFSWSLDSSESW</sequence>
<keyword evidence="3" id="KW-1185">Reference proteome</keyword>
<dbReference type="AlphaFoldDB" id="A0A4Y2M3X6"/>
<feature type="region of interest" description="Disordered" evidence="1">
    <location>
        <begin position="70"/>
        <end position="90"/>
    </location>
</feature>